<comment type="catalytic activity">
    <reaction evidence="1 8">
        <text>3-dehydroquinate = 3-dehydroshikimate + H2O</text>
        <dbReference type="Rhea" id="RHEA:21096"/>
        <dbReference type="ChEBI" id="CHEBI:15377"/>
        <dbReference type="ChEBI" id="CHEBI:16630"/>
        <dbReference type="ChEBI" id="CHEBI:32364"/>
        <dbReference type="EC" id="4.2.1.10"/>
    </reaction>
</comment>
<dbReference type="Proteomes" id="UP000662904">
    <property type="component" value="Chromosome"/>
</dbReference>
<accession>A0A8A0RQ45</accession>
<dbReference type="NCBIfam" id="NF003807">
    <property type="entry name" value="PRK05395.1-4"/>
    <property type="match status" value="1"/>
</dbReference>
<dbReference type="SUPFAM" id="SSF52304">
    <property type="entry name" value="Type II 3-dehydroquinate dehydratase"/>
    <property type="match status" value="1"/>
</dbReference>
<feature type="binding site" evidence="8 10">
    <location>
        <position position="111"/>
    </location>
    <ligand>
        <name>substrate</name>
    </ligand>
</feature>
<keyword evidence="8" id="KW-0028">Amino-acid biosynthesis</keyword>
<dbReference type="CDD" id="cd00466">
    <property type="entry name" value="DHQase_II"/>
    <property type="match status" value="1"/>
</dbReference>
<dbReference type="UniPathway" id="UPA00053">
    <property type="reaction ID" value="UER00086"/>
</dbReference>
<comment type="pathway">
    <text evidence="2 8">Metabolic intermediate biosynthesis; chorismate biosynthesis; chorismate from D-erythrose 4-phosphate and phosphoenolpyruvate: step 3/7.</text>
</comment>
<dbReference type="RefSeq" id="WP_206707356.1">
    <property type="nucleotide sequence ID" value="NZ_CP059066.1"/>
</dbReference>
<feature type="site" description="Transition state stabilizer" evidence="8 11">
    <location>
        <position position="18"/>
    </location>
</feature>
<evidence type="ECO:0000256" key="4">
    <source>
        <dbReference type="ARBA" id="ARBA00011193"/>
    </source>
</evidence>
<evidence type="ECO:0000256" key="9">
    <source>
        <dbReference type="PIRSR" id="PIRSR001399-1"/>
    </source>
</evidence>
<dbReference type="NCBIfam" id="NF003805">
    <property type="entry name" value="PRK05395.1-2"/>
    <property type="match status" value="1"/>
</dbReference>
<evidence type="ECO:0000256" key="6">
    <source>
        <dbReference type="ARBA" id="ARBA00023141"/>
    </source>
</evidence>
<dbReference type="GO" id="GO:0003855">
    <property type="term" value="F:3-dehydroquinate dehydratase activity"/>
    <property type="evidence" value="ECO:0007669"/>
    <property type="project" value="UniProtKB-UniRule"/>
</dbReference>
<comment type="function">
    <text evidence="8">Catalyzes a trans-dehydration via an enolate intermediate.</text>
</comment>
<dbReference type="KEGG" id="kme:H0A61_02424"/>
<evidence type="ECO:0000256" key="8">
    <source>
        <dbReference type="HAMAP-Rule" id="MF_00169"/>
    </source>
</evidence>
<gene>
    <name evidence="12" type="primary">yqhS</name>
    <name evidence="8" type="synonym">aroQ</name>
    <name evidence="12" type="ORF">H0A61_02424</name>
</gene>
<dbReference type="InterPro" id="IPR001874">
    <property type="entry name" value="DHquinase_II"/>
</dbReference>
<reference evidence="12" key="1">
    <citation type="submission" date="2020-07" db="EMBL/GenBank/DDBJ databases">
        <title>Koleobacter methoxysyntrophicus gen. nov., sp. nov., a novel anaerobic bacterium isolated from deep subsurface oil field and proposal of Koleobacterales ord. nov. in the phylum Firmicutes.</title>
        <authorList>
            <person name="Sakamoto S."/>
            <person name="Tamaki H."/>
        </authorList>
    </citation>
    <scope>NUCLEOTIDE SEQUENCE</scope>
    <source>
        <strain evidence="12">NRmbB1</strain>
    </source>
</reference>
<keyword evidence="7 8" id="KW-0456">Lyase</keyword>
<feature type="binding site" evidence="8 10">
    <location>
        <position position="80"/>
    </location>
    <ligand>
        <name>substrate</name>
    </ligand>
</feature>
<dbReference type="Pfam" id="PF01220">
    <property type="entry name" value="DHquinase_II"/>
    <property type="match status" value="1"/>
</dbReference>
<dbReference type="NCBIfam" id="TIGR01088">
    <property type="entry name" value="aroQ"/>
    <property type="match status" value="1"/>
</dbReference>
<feature type="binding site" evidence="8 10">
    <location>
        <position position="87"/>
    </location>
    <ligand>
        <name>substrate</name>
    </ligand>
</feature>
<dbReference type="PANTHER" id="PTHR21272:SF3">
    <property type="entry name" value="CATABOLIC 3-DEHYDROQUINASE"/>
    <property type="match status" value="1"/>
</dbReference>
<dbReference type="AlphaFoldDB" id="A0A8A0RQ45"/>
<dbReference type="PIRSF" id="PIRSF001399">
    <property type="entry name" value="DHquinase_II"/>
    <property type="match status" value="1"/>
</dbReference>
<evidence type="ECO:0000256" key="2">
    <source>
        <dbReference type="ARBA" id="ARBA00004902"/>
    </source>
</evidence>
<name>A0A8A0RQ45_9FIRM</name>
<feature type="active site" description="Proton acceptor" evidence="8 9">
    <location>
        <position position="23"/>
    </location>
</feature>
<keyword evidence="6 8" id="KW-0057">Aromatic amino acid biosynthesis</keyword>
<proteinExistence type="inferred from homology"/>
<dbReference type="InterPro" id="IPR036441">
    <property type="entry name" value="DHquinase_II_sf"/>
</dbReference>
<dbReference type="NCBIfam" id="NF003806">
    <property type="entry name" value="PRK05395.1-3"/>
    <property type="match status" value="1"/>
</dbReference>
<dbReference type="GO" id="GO:0009423">
    <property type="term" value="P:chorismate biosynthetic process"/>
    <property type="evidence" value="ECO:0007669"/>
    <property type="project" value="UniProtKB-UniRule"/>
</dbReference>
<dbReference type="PROSITE" id="PS01029">
    <property type="entry name" value="DEHYDROQUINASE_II"/>
    <property type="match status" value="1"/>
</dbReference>
<dbReference type="GO" id="GO:0009073">
    <property type="term" value="P:aromatic amino acid family biosynthetic process"/>
    <property type="evidence" value="ECO:0007669"/>
    <property type="project" value="UniProtKB-KW"/>
</dbReference>
<dbReference type="EC" id="4.2.1.10" evidence="5 8"/>
<dbReference type="PANTHER" id="PTHR21272">
    <property type="entry name" value="CATABOLIC 3-DEHYDROQUINASE"/>
    <property type="match status" value="1"/>
</dbReference>
<keyword evidence="13" id="KW-1185">Reference proteome</keyword>
<dbReference type="EMBL" id="CP059066">
    <property type="protein sequence ID" value="QSQ10032.1"/>
    <property type="molecule type" value="Genomic_DNA"/>
</dbReference>
<evidence type="ECO:0000256" key="3">
    <source>
        <dbReference type="ARBA" id="ARBA00011037"/>
    </source>
</evidence>
<feature type="active site" description="Proton donor" evidence="8 9">
    <location>
        <position position="100"/>
    </location>
</feature>
<dbReference type="GO" id="GO:0019631">
    <property type="term" value="P:quinate catabolic process"/>
    <property type="evidence" value="ECO:0007669"/>
    <property type="project" value="TreeGrafter"/>
</dbReference>
<dbReference type="HAMAP" id="MF_00169">
    <property type="entry name" value="AroQ"/>
    <property type="match status" value="1"/>
</dbReference>
<evidence type="ECO:0000256" key="7">
    <source>
        <dbReference type="ARBA" id="ARBA00023239"/>
    </source>
</evidence>
<comment type="similarity">
    <text evidence="3 8">Belongs to the type-II 3-dehydroquinase family.</text>
</comment>
<organism evidence="12 13">
    <name type="scientific">Koleobacter methoxysyntrophicus</name>
    <dbReference type="NCBI Taxonomy" id="2751313"/>
    <lineage>
        <taxon>Bacteria</taxon>
        <taxon>Bacillati</taxon>
        <taxon>Bacillota</taxon>
        <taxon>Clostridia</taxon>
        <taxon>Koleobacterales</taxon>
        <taxon>Koleobacteraceae</taxon>
        <taxon>Koleobacter</taxon>
    </lineage>
</organism>
<evidence type="ECO:0000256" key="11">
    <source>
        <dbReference type="PIRSR" id="PIRSR001399-3"/>
    </source>
</evidence>
<protein>
    <recommendedName>
        <fullName evidence="5 8">3-dehydroquinate dehydratase</fullName>
        <shortName evidence="8">3-dehydroquinase</shortName>
        <ecNumber evidence="5 8">4.2.1.10</ecNumber>
    </recommendedName>
    <alternativeName>
        <fullName evidence="8">Type II DHQase</fullName>
    </alternativeName>
</protein>
<evidence type="ECO:0000256" key="1">
    <source>
        <dbReference type="ARBA" id="ARBA00001864"/>
    </source>
</evidence>
<evidence type="ECO:0000256" key="10">
    <source>
        <dbReference type="PIRSR" id="PIRSR001399-2"/>
    </source>
</evidence>
<feature type="binding site" evidence="8 10">
    <location>
        <position position="74"/>
    </location>
    <ligand>
        <name>substrate</name>
    </ligand>
</feature>
<evidence type="ECO:0000256" key="5">
    <source>
        <dbReference type="ARBA" id="ARBA00012060"/>
    </source>
</evidence>
<evidence type="ECO:0000313" key="13">
    <source>
        <dbReference type="Proteomes" id="UP000662904"/>
    </source>
</evidence>
<feature type="binding site" evidence="8 10">
    <location>
        <begin position="101"/>
        <end position="102"/>
    </location>
    <ligand>
        <name>substrate</name>
    </ligand>
</feature>
<dbReference type="InterPro" id="IPR018509">
    <property type="entry name" value="DHquinase_II_CS"/>
</dbReference>
<sequence>MTNVLLIHGPNLNLLGKREIDIYGNKTLEEINDLLMGKARELKINLEIKQYNCEGRIIESIHQARDRFDGIIINPGAYSHYSIAIRDAIAGVKLPTIEVHLSNIYAREDFRHFSVISPVVIGQISGLGELSYILALEAIVNIIETIKKRGD</sequence>
<evidence type="ECO:0000313" key="12">
    <source>
        <dbReference type="EMBL" id="QSQ10032.1"/>
    </source>
</evidence>
<dbReference type="GO" id="GO:0008652">
    <property type="term" value="P:amino acid biosynthetic process"/>
    <property type="evidence" value="ECO:0007669"/>
    <property type="project" value="UniProtKB-KW"/>
</dbReference>
<comment type="subunit">
    <text evidence="4 8">Homododecamer.</text>
</comment>
<dbReference type="Gene3D" id="3.40.50.9100">
    <property type="entry name" value="Dehydroquinase, class II"/>
    <property type="match status" value="1"/>
</dbReference>